<reference evidence="3" key="1">
    <citation type="submission" date="2018-02" db="EMBL/GenBank/DDBJ databases">
        <authorList>
            <person name="Clavel T."/>
            <person name="Strowig T."/>
        </authorList>
    </citation>
    <scope>NUCLEOTIDE SEQUENCE [LARGE SCALE GENOMIC DNA]</scope>
    <source>
        <strain evidence="3">DSM 100764</strain>
    </source>
</reference>
<dbReference type="RefSeq" id="WP_107035446.1">
    <property type="nucleotide sequence ID" value="NZ_PUBV01000006.1"/>
</dbReference>
<dbReference type="EMBL" id="PUBV01000006">
    <property type="protein sequence ID" value="PWB08341.1"/>
    <property type="molecule type" value="Genomic_DNA"/>
</dbReference>
<dbReference type="GO" id="GO:0006508">
    <property type="term" value="P:proteolysis"/>
    <property type="evidence" value="ECO:0007669"/>
    <property type="project" value="UniProtKB-KW"/>
</dbReference>
<keyword evidence="2" id="KW-0378">Hydrolase</keyword>
<dbReference type="AlphaFoldDB" id="A0A2V1IU18"/>
<accession>A0A2V1IU18</accession>
<evidence type="ECO:0000313" key="2">
    <source>
        <dbReference type="EMBL" id="PWB08341.1"/>
    </source>
</evidence>
<keyword evidence="2" id="KW-0645">Protease</keyword>
<gene>
    <name evidence="2" type="ORF">C5O25_04000</name>
</gene>
<name>A0A2V1IU18_9BACT</name>
<dbReference type="SMART" id="SM00382">
    <property type="entry name" value="AAA"/>
    <property type="match status" value="1"/>
</dbReference>
<dbReference type="GO" id="GO:0008233">
    <property type="term" value="F:peptidase activity"/>
    <property type="evidence" value="ECO:0007669"/>
    <property type="project" value="UniProtKB-KW"/>
</dbReference>
<evidence type="ECO:0000313" key="3">
    <source>
        <dbReference type="Proteomes" id="UP000244925"/>
    </source>
</evidence>
<dbReference type="InterPro" id="IPR003593">
    <property type="entry name" value="AAA+_ATPase"/>
</dbReference>
<dbReference type="Proteomes" id="UP000244925">
    <property type="component" value="Unassembled WGS sequence"/>
</dbReference>
<comment type="caution">
    <text evidence="2">The sequence shown here is derived from an EMBL/GenBank/DDBJ whole genome shotgun (WGS) entry which is preliminary data.</text>
</comment>
<protein>
    <submittedName>
        <fullName evidence="2">ATP-dependent serine protease</fullName>
    </submittedName>
</protein>
<keyword evidence="3" id="KW-1185">Reference proteome</keyword>
<feature type="domain" description="AAA+ ATPase" evidence="1">
    <location>
        <begin position="33"/>
        <end position="176"/>
    </location>
</feature>
<dbReference type="SUPFAM" id="SSF52540">
    <property type="entry name" value="P-loop containing nucleoside triphosphate hydrolases"/>
    <property type="match status" value="1"/>
</dbReference>
<proteinExistence type="predicted"/>
<evidence type="ECO:0000259" key="1">
    <source>
        <dbReference type="SMART" id="SM00382"/>
    </source>
</evidence>
<sequence>MGRAISNKNVLTAKFEVAEFDGAFLASFGKPELRGAWIVYGGSGSGKTTFLMQLCKYLTRFRRVAYNSLEQGLSLSLQKAWERVRMDEAGSRIILLNKESLKDLRVRLSKKQSPDVVVIDSVHYWFGLKVADVMKLKDDFPGKLFIFVSHEKRGLPDGIVAEKIRYDSEIKMRVEGYKVFVTTRYEVAERGEGGADFVIWEQGAEEYWVNKM</sequence>
<organism evidence="2 3">
    <name type="scientific">Paramuribaculum intestinale</name>
    <dbReference type="NCBI Taxonomy" id="2094151"/>
    <lineage>
        <taxon>Bacteria</taxon>
        <taxon>Pseudomonadati</taxon>
        <taxon>Bacteroidota</taxon>
        <taxon>Bacteroidia</taxon>
        <taxon>Bacteroidales</taxon>
        <taxon>Muribaculaceae</taxon>
        <taxon>Paramuribaculum</taxon>
    </lineage>
</organism>
<dbReference type="Gene3D" id="3.40.50.300">
    <property type="entry name" value="P-loop containing nucleotide triphosphate hydrolases"/>
    <property type="match status" value="1"/>
</dbReference>
<dbReference type="InterPro" id="IPR027417">
    <property type="entry name" value="P-loop_NTPase"/>
</dbReference>